<gene>
    <name evidence="3" type="ORF">RFI_15694</name>
</gene>
<feature type="transmembrane region" description="Helical" evidence="2">
    <location>
        <begin position="64"/>
        <end position="85"/>
    </location>
</feature>
<evidence type="ECO:0000256" key="1">
    <source>
        <dbReference type="SAM" id="Coils"/>
    </source>
</evidence>
<keyword evidence="2" id="KW-1133">Transmembrane helix</keyword>
<evidence type="ECO:0000313" key="4">
    <source>
        <dbReference type="Proteomes" id="UP000023152"/>
    </source>
</evidence>
<proteinExistence type="predicted"/>
<comment type="caution">
    <text evidence="3">The sequence shown here is derived from an EMBL/GenBank/DDBJ whole genome shotgun (WGS) entry which is preliminary data.</text>
</comment>
<name>X6N5F8_RETFI</name>
<dbReference type="Proteomes" id="UP000023152">
    <property type="component" value="Unassembled WGS sequence"/>
</dbReference>
<dbReference type="AlphaFoldDB" id="X6N5F8"/>
<keyword evidence="2" id="KW-0472">Membrane</keyword>
<sequence>MFGSFYIISYRKINVPLGRLKKVKGRKRLSKAQGNDGNTELDTKTEETTLVERMLLTTMKMTKIVVPFFLILLTVGIVCIVLGLVDTALDSDIIGELIICTIMGGSLGAWGVYKWGTVQEELVRMNEENSKYENEILHLQSTKEALSTQVSEMQSTVNQLKGSVDELNNQLRCFDELKQELEKIAEHNQDIGTLIDDVTNIFSDMRRLCLANEKAFYLGLYYDVAFKDKNLDLFY</sequence>
<dbReference type="Gene3D" id="1.10.287.1490">
    <property type="match status" value="1"/>
</dbReference>
<evidence type="ECO:0000313" key="3">
    <source>
        <dbReference type="EMBL" id="ETO21510.1"/>
    </source>
</evidence>
<accession>X6N5F8</accession>
<dbReference type="EMBL" id="ASPP01011557">
    <property type="protein sequence ID" value="ETO21510.1"/>
    <property type="molecule type" value="Genomic_DNA"/>
</dbReference>
<keyword evidence="2" id="KW-0812">Transmembrane</keyword>
<evidence type="ECO:0000256" key="2">
    <source>
        <dbReference type="SAM" id="Phobius"/>
    </source>
</evidence>
<keyword evidence="1" id="KW-0175">Coiled coil</keyword>
<reference evidence="3 4" key="1">
    <citation type="journal article" date="2013" name="Curr. Biol.">
        <title>The Genome of the Foraminiferan Reticulomyxa filosa.</title>
        <authorList>
            <person name="Glockner G."/>
            <person name="Hulsmann N."/>
            <person name="Schleicher M."/>
            <person name="Noegel A.A."/>
            <person name="Eichinger L."/>
            <person name="Gallinger C."/>
            <person name="Pawlowski J."/>
            <person name="Sierra R."/>
            <person name="Euteneuer U."/>
            <person name="Pillet L."/>
            <person name="Moustafa A."/>
            <person name="Platzer M."/>
            <person name="Groth M."/>
            <person name="Szafranski K."/>
            <person name="Schliwa M."/>
        </authorList>
    </citation>
    <scope>NUCLEOTIDE SEQUENCE [LARGE SCALE GENOMIC DNA]</scope>
</reference>
<keyword evidence="4" id="KW-1185">Reference proteome</keyword>
<organism evidence="3 4">
    <name type="scientific">Reticulomyxa filosa</name>
    <dbReference type="NCBI Taxonomy" id="46433"/>
    <lineage>
        <taxon>Eukaryota</taxon>
        <taxon>Sar</taxon>
        <taxon>Rhizaria</taxon>
        <taxon>Retaria</taxon>
        <taxon>Foraminifera</taxon>
        <taxon>Monothalamids</taxon>
        <taxon>Reticulomyxidae</taxon>
        <taxon>Reticulomyxa</taxon>
    </lineage>
</organism>
<protein>
    <submittedName>
        <fullName evidence="3">Uncharacterized protein</fullName>
    </submittedName>
</protein>
<feature type="coiled-coil region" evidence="1">
    <location>
        <begin position="122"/>
        <end position="184"/>
    </location>
</feature>
<feature type="transmembrane region" description="Helical" evidence="2">
    <location>
        <begin position="97"/>
        <end position="116"/>
    </location>
</feature>